<dbReference type="NCBIfam" id="TIGR01852">
    <property type="entry name" value="lipid_A_lpxA"/>
    <property type="match status" value="1"/>
</dbReference>
<dbReference type="SUPFAM" id="SSF51161">
    <property type="entry name" value="Trimeric LpxA-like enzymes"/>
    <property type="match status" value="1"/>
</dbReference>
<evidence type="ECO:0000256" key="7">
    <source>
        <dbReference type="ARBA" id="ARBA00023315"/>
    </source>
</evidence>
<dbReference type="EMBL" id="CP121196">
    <property type="protein sequence ID" value="XBH17244.1"/>
    <property type="molecule type" value="Genomic_DNA"/>
</dbReference>
<evidence type="ECO:0000313" key="9">
    <source>
        <dbReference type="EMBL" id="XBH17244.1"/>
    </source>
</evidence>
<dbReference type="Pfam" id="PF13720">
    <property type="entry name" value="Acetyltransf_11"/>
    <property type="match status" value="1"/>
</dbReference>
<dbReference type="PANTHER" id="PTHR43480">
    <property type="entry name" value="ACYL-[ACYL-CARRIER-PROTEIN]--UDP-N-ACETYLGLUCOSAMINE O-ACYLTRANSFERASE"/>
    <property type="match status" value="1"/>
</dbReference>
<dbReference type="InterPro" id="IPR037157">
    <property type="entry name" value="Acetyltransf_C_sf"/>
</dbReference>
<sequence>MSIHPSAVIAEGAVVPDSCEVGPFSTIGPDVVLGENCRLISHVVLDGRTHIGARNVFYPFCAVGMAPQDLKYGGEPTQTDIGDDNTIRESVTITRGTVGGGGITRVGSKNLLMTAVHIGHDCIVGNGCILANAATLAGHVIIEDFATVGAFSPVHQFCTVGKYAFIGGGTIVTQDVLPFSKTSARRENKAFGVNSIGLERRGFSAERIKALQRAFRLLLVSKMNTTQALEKIRELEGEDVAMLVKFIERSKRGVIK</sequence>
<evidence type="ECO:0000256" key="3">
    <source>
        <dbReference type="ARBA" id="ARBA00022556"/>
    </source>
</evidence>
<keyword evidence="5" id="KW-0677">Repeat</keyword>
<accession>A0AAU7DIR7</accession>
<keyword evidence="2" id="KW-0444">Lipid biosynthesis</keyword>
<dbReference type="Gene3D" id="1.20.1180.10">
    <property type="entry name" value="Udp N-acetylglucosamine O-acyltransferase, C-terminal domain"/>
    <property type="match status" value="1"/>
</dbReference>
<gene>
    <name evidence="9" type="primary">lpxA</name>
    <name evidence="9" type="ORF">P8935_22085</name>
</gene>
<dbReference type="InterPro" id="IPR010137">
    <property type="entry name" value="Lipid_A_LpxA"/>
</dbReference>
<feature type="domain" description="UDP N-acetylglucosamine O-acyltransferase C-terminal" evidence="8">
    <location>
        <begin position="175"/>
        <end position="255"/>
    </location>
</feature>
<organism evidence="9">
    <name type="scientific">Telmatobacter sp. DSM 110680</name>
    <dbReference type="NCBI Taxonomy" id="3036704"/>
    <lineage>
        <taxon>Bacteria</taxon>
        <taxon>Pseudomonadati</taxon>
        <taxon>Acidobacteriota</taxon>
        <taxon>Terriglobia</taxon>
        <taxon>Terriglobales</taxon>
        <taxon>Acidobacteriaceae</taxon>
        <taxon>Telmatobacter</taxon>
    </lineage>
</organism>
<dbReference type="GO" id="GO:0009245">
    <property type="term" value="P:lipid A biosynthetic process"/>
    <property type="evidence" value="ECO:0007669"/>
    <property type="project" value="UniProtKB-KW"/>
</dbReference>
<evidence type="ECO:0000256" key="5">
    <source>
        <dbReference type="ARBA" id="ARBA00022737"/>
    </source>
</evidence>
<evidence type="ECO:0000256" key="4">
    <source>
        <dbReference type="ARBA" id="ARBA00022679"/>
    </source>
</evidence>
<dbReference type="InterPro" id="IPR029098">
    <property type="entry name" value="Acetyltransf_C"/>
</dbReference>
<dbReference type="GO" id="GO:0016020">
    <property type="term" value="C:membrane"/>
    <property type="evidence" value="ECO:0007669"/>
    <property type="project" value="GOC"/>
</dbReference>
<dbReference type="RefSeq" id="WP_348262475.1">
    <property type="nucleotide sequence ID" value="NZ_CP121196.1"/>
</dbReference>
<name>A0AAU7DIR7_9BACT</name>
<dbReference type="AlphaFoldDB" id="A0AAU7DIR7"/>
<proteinExistence type="predicted"/>
<keyword evidence="7 9" id="KW-0012">Acyltransferase</keyword>
<dbReference type="PANTHER" id="PTHR43480:SF1">
    <property type="entry name" value="ACYL-[ACYL-CARRIER-PROTEIN]--UDP-N-ACETYLGLUCOSAMINE O-ACYLTRANSFERASE, MITOCHONDRIAL-RELATED"/>
    <property type="match status" value="1"/>
</dbReference>
<dbReference type="CDD" id="cd03351">
    <property type="entry name" value="LbH_UDP-GlcNAc_AT"/>
    <property type="match status" value="1"/>
</dbReference>
<reference evidence="9" key="1">
    <citation type="submission" date="2023-03" db="EMBL/GenBank/DDBJ databases">
        <title>Edaphobacter sp.</title>
        <authorList>
            <person name="Huber K.J."/>
            <person name="Papendorf J."/>
            <person name="Pilke C."/>
            <person name="Bunk B."/>
            <person name="Sproeer C."/>
            <person name="Pester M."/>
        </authorList>
    </citation>
    <scope>NUCLEOTIDE SEQUENCE</scope>
    <source>
        <strain evidence="9">DSM 110680</strain>
    </source>
</reference>
<keyword evidence="4 9" id="KW-0808">Transferase</keyword>
<evidence type="ECO:0000256" key="2">
    <source>
        <dbReference type="ARBA" id="ARBA00022516"/>
    </source>
</evidence>
<keyword evidence="1" id="KW-0963">Cytoplasm</keyword>
<dbReference type="Gene3D" id="2.160.10.10">
    <property type="entry name" value="Hexapeptide repeat proteins"/>
    <property type="match status" value="1"/>
</dbReference>
<dbReference type="PIRSF" id="PIRSF000456">
    <property type="entry name" value="UDP-GlcNAc_acltr"/>
    <property type="match status" value="1"/>
</dbReference>
<dbReference type="GO" id="GO:0008780">
    <property type="term" value="F:acyl-[acyl-carrier-protein]-UDP-N-acetylglucosamine O-acyltransferase activity"/>
    <property type="evidence" value="ECO:0007669"/>
    <property type="project" value="UniProtKB-EC"/>
</dbReference>
<evidence type="ECO:0000259" key="8">
    <source>
        <dbReference type="Pfam" id="PF13720"/>
    </source>
</evidence>
<dbReference type="InterPro" id="IPR018357">
    <property type="entry name" value="Hexapep_transf_CS"/>
</dbReference>
<dbReference type="PROSITE" id="PS00101">
    <property type="entry name" value="HEXAPEP_TRANSFERASES"/>
    <property type="match status" value="1"/>
</dbReference>
<protein>
    <submittedName>
        <fullName evidence="9">Acyl-ACP--UDP-N-acetylglucosamine O-acyltransferase</fullName>
        <ecNumber evidence="9">2.3.1.129</ecNumber>
    </submittedName>
</protein>
<keyword evidence="3" id="KW-0441">Lipid A biosynthesis</keyword>
<evidence type="ECO:0000256" key="6">
    <source>
        <dbReference type="ARBA" id="ARBA00023098"/>
    </source>
</evidence>
<dbReference type="InterPro" id="IPR011004">
    <property type="entry name" value="Trimer_LpxA-like_sf"/>
</dbReference>
<dbReference type="NCBIfam" id="NF003657">
    <property type="entry name" value="PRK05289.1"/>
    <property type="match status" value="1"/>
</dbReference>
<dbReference type="EC" id="2.3.1.129" evidence="9"/>
<evidence type="ECO:0000256" key="1">
    <source>
        <dbReference type="ARBA" id="ARBA00022490"/>
    </source>
</evidence>
<keyword evidence="6" id="KW-0443">Lipid metabolism</keyword>